<organism evidence="1">
    <name type="scientific">Anguilla anguilla</name>
    <name type="common">European freshwater eel</name>
    <name type="synonym">Muraena anguilla</name>
    <dbReference type="NCBI Taxonomy" id="7936"/>
    <lineage>
        <taxon>Eukaryota</taxon>
        <taxon>Metazoa</taxon>
        <taxon>Chordata</taxon>
        <taxon>Craniata</taxon>
        <taxon>Vertebrata</taxon>
        <taxon>Euteleostomi</taxon>
        <taxon>Actinopterygii</taxon>
        <taxon>Neopterygii</taxon>
        <taxon>Teleostei</taxon>
        <taxon>Anguilliformes</taxon>
        <taxon>Anguillidae</taxon>
        <taxon>Anguilla</taxon>
    </lineage>
</organism>
<reference evidence="1" key="1">
    <citation type="submission" date="2014-11" db="EMBL/GenBank/DDBJ databases">
        <authorList>
            <person name="Amaro Gonzalez C."/>
        </authorList>
    </citation>
    <scope>NUCLEOTIDE SEQUENCE</scope>
</reference>
<name>A0A0E9WGV8_ANGAN</name>
<evidence type="ECO:0000313" key="1">
    <source>
        <dbReference type="EMBL" id="JAH88785.1"/>
    </source>
</evidence>
<dbReference type="AlphaFoldDB" id="A0A0E9WGV8"/>
<accession>A0A0E9WGV8</accession>
<proteinExistence type="predicted"/>
<dbReference type="EMBL" id="GBXM01019792">
    <property type="protein sequence ID" value="JAH88785.1"/>
    <property type="molecule type" value="Transcribed_RNA"/>
</dbReference>
<sequence length="32" mass="3683">MYELQPFLCIGPHFRGAKITEQLTAVFGQLHH</sequence>
<reference evidence="1" key="2">
    <citation type="journal article" date="2015" name="Fish Shellfish Immunol.">
        <title>Early steps in the European eel (Anguilla anguilla)-Vibrio vulnificus interaction in the gills: Role of the RtxA13 toxin.</title>
        <authorList>
            <person name="Callol A."/>
            <person name="Pajuelo D."/>
            <person name="Ebbesson L."/>
            <person name="Teles M."/>
            <person name="MacKenzie S."/>
            <person name="Amaro C."/>
        </authorList>
    </citation>
    <scope>NUCLEOTIDE SEQUENCE</scope>
</reference>
<protein>
    <submittedName>
        <fullName evidence="1">Uncharacterized protein</fullName>
    </submittedName>
</protein>